<evidence type="ECO:0000313" key="4">
    <source>
        <dbReference type="Proteomes" id="UP000015559"/>
    </source>
</evidence>
<dbReference type="OrthoDB" id="9181795at2"/>
<dbReference type="Proteomes" id="UP000015559">
    <property type="component" value="Chromosome"/>
</dbReference>
<organism evidence="3 4">
    <name type="scientific">Sulfuricella denitrificans (strain DSM 22764 / NBRC 105220 / skB26)</name>
    <dbReference type="NCBI Taxonomy" id="1163617"/>
    <lineage>
        <taxon>Bacteria</taxon>
        <taxon>Pseudomonadati</taxon>
        <taxon>Pseudomonadota</taxon>
        <taxon>Betaproteobacteria</taxon>
        <taxon>Nitrosomonadales</taxon>
        <taxon>Sulfuricellaceae</taxon>
        <taxon>Sulfuricella</taxon>
    </lineage>
</organism>
<reference evidence="3 4" key="1">
    <citation type="journal article" date="2012" name="Appl. Environ. Microbiol.">
        <title>Draft genome sequence of a psychrotolerant sulfur-oxidizing bacterium, Sulfuricella denitrificans skB26, and proteomic insights into cold adaptation.</title>
        <authorList>
            <person name="Watanabe T."/>
            <person name="Kojima H."/>
            <person name="Fukui M."/>
        </authorList>
    </citation>
    <scope>NUCLEOTIDE SEQUENCE [LARGE SCALE GENOMIC DNA]</scope>
    <source>
        <strain evidence="4">skB26</strain>
    </source>
</reference>
<accession>S6AIP4</accession>
<proteinExistence type="predicted"/>
<dbReference type="AlphaFoldDB" id="S6AIP4"/>
<dbReference type="EMBL" id="AP013066">
    <property type="protein sequence ID" value="BAN34414.1"/>
    <property type="molecule type" value="Genomic_DNA"/>
</dbReference>
<keyword evidence="2" id="KW-0732">Signal</keyword>
<sequence length="160" mass="17278">MARLIFILMITSLSGHAVCAGTEPPREDPGQQQAEASIESNKIGRLFFSPDERAMLDRLRQKSGGSSTLSTTEQITLNGIVQRSSGKNTAWLNQFPQHGNETPQGITVLKSNGRSSVVPLQLPSGKQVSLKPGQTFDITKGKVHEGYEDNTVPAPHEAAK</sequence>
<name>S6AIP4_SULDS</name>
<protein>
    <submittedName>
        <fullName evidence="3">Uncharacterized protein</fullName>
    </submittedName>
</protein>
<dbReference type="STRING" id="1163617.SCD_n00567"/>
<keyword evidence="4" id="KW-1185">Reference proteome</keyword>
<gene>
    <name evidence="3" type="ORF">SCD_n00567</name>
</gene>
<evidence type="ECO:0000313" key="3">
    <source>
        <dbReference type="EMBL" id="BAN34414.1"/>
    </source>
</evidence>
<feature type="signal peptide" evidence="2">
    <location>
        <begin position="1"/>
        <end position="17"/>
    </location>
</feature>
<evidence type="ECO:0000256" key="2">
    <source>
        <dbReference type="SAM" id="SignalP"/>
    </source>
</evidence>
<evidence type="ECO:0000256" key="1">
    <source>
        <dbReference type="SAM" id="MobiDB-lite"/>
    </source>
</evidence>
<feature type="chain" id="PRO_5004545636" evidence="2">
    <location>
        <begin position="18"/>
        <end position="160"/>
    </location>
</feature>
<dbReference type="RefSeq" id="WP_009206638.1">
    <property type="nucleotide sequence ID" value="NC_022357.1"/>
</dbReference>
<feature type="region of interest" description="Disordered" evidence="1">
    <location>
        <begin position="141"/>
        <end position="160"/>
    </location>
</feature>
<dbReference type="KEGG" id="sdr:SCD_n00567"/>
<dbReference type="HOGENOM" id="CLU_1668492_0_0_4"/>